<dbReference type="AlphaFoldDB" id="A0A1I0G191"/>
<evidence type="ECO:0000256" key="1">
    <source>
        <dbReference type="ARBA" id="ARBA00004613"/>
    </source>
</evidence>
<gene>
    <name evidence="5" type="ORF">SAMN04487772_14314</name>
</gene>
<sequence>MGLKLSLHSVTSTIKSVTQTVAKTVSKAGGSGSSNKTSSSNKSNTSSKKQTGVSSKSAGSNKPASASNKANTKYVTNAPALYNASGKKTAGTSAGSLNRPAQSYEVQKKALEATRKKSVLTGTTNKSALKPVSIQVPITQKKKDPSEKATSNNRPAKSNTHVKDYTPTASREGAGKPFYHSGTVAKGVKGVASGVAGMLPYAGDVKDAQEVITGKDLIAGKKLTKGERIVTGAAAILPAVSGPMLRTAGKGAKIAAKEAP</sequence>
<dbReference type="STRING" id="29364.SAMN04487772_14314"/>
<feature type="region of interest" description="Disordered" evidence="3">
    <location>
        <begin position="24"/>
        <end position="103"/>
    </location>
</feature>
<feature type="compositionally biased region" description="Polar residues" evidence="3">
    <location>
        <begin position="50"/>
        <end position="75"/>
    </location>
</feature>
<dbReference type="RefSeq" id="WP_143066409.1">
    <property type="nucleotide sequence ID" value="NZ_FOHN01000043.1"/>
</dbReference>
<dbReference type="EMBL" id="FOHN01000043">
    <property type="protein sequence ID" value="SET64350.1"/>
    <property type="molecule type" value="Genomic_DNA"/>
</dbReference>
<feature type="compositionally biased region" description="Low complexity" evidence="3">
    <location>
        <begin position="33"/>
        <end position="49"/>
    </location>
</feature>
<comment type="subcellular location">
    <subcellularLocation>
        <location evidence="1">Secreted</location>
    </subcellularLocation>
</comment>
<dbReference type="Proteomes" id="UP000199800">
    <property type="component" value="Unassembled WGS sequence"/>
</dbReference>
<organism evidence="5 6">
    <name type="scientific">[Clostridium] polysaccharolyticum</name>
    <dbReference type="NCBI Taxonomy" id="29364"/>
    <lineage>
        <taxon>Bacteria</taxon>
        <taxon>Bacillati</taxon>
        <taxon>Bacillota</taxon>
        <taxon>Clostridia</taxon>
        <taxon>Lachnospirales</taxon>
        <taxon>Lachnospiraceae</taxon>
    </lineage>
</organism>
<accession>A0A1I0G191</accession>
<name>A0A1I0G191_9FIRM</name>
<evidence type="ECO:0000256" key="2">
    <source>
        <dbReference type="ARBA" id="ARBA00022525"/>
    </source>
</evidence>
<feature type="compositionally biased region" description="Polar residues" evidence="3">
    <location>
        <begin position="90"/>
        <end position="103"/>
    </location>
</feature>
<dbReference type="InterPro" id="IPR027797">
    <property type="entry name" value="PT-TG_dom"/>
</dbReference>
<evidence type="ECO:0000259" key="4">
    <source>
        <dbReference type="Pfam" id="PF14449"/>
    </source>
</evidence>
<proteinExistence type="predicted"/>
<reference evidence="5 6" key="1">
    <citation type="submission" date="2016-10" db="EMBL/GenBank/DDBJ databases">
        <authorList>
            <person name="de Groot N.N."/>
        </authorList>
    </citation>
    <scope>NUCLEOTIDE SEQUENCE [LARGE SCALE GENOMIC DNA]</scope>
    <source>
        <strain evidence="5 6">DSM 1801</strain>
    </source>
</reference>
<dbReference type="GO" id="GO:0005576">
    <property type="term" value="C:extracellular region"/>
    <property type="evidence" value="ECO:0007669"/>
    <property type="project" value="UniProtKB-SubCell"/>
</dbReference>
<evidence type="ECO:0000313" key="6">
    <source>
        <dbReference type="Proteomes" id="UP000199800"/>
    </source>
</evidence>
<evidence type="ECO:0000313" key="5">
    <source>
        <dbReference type="EMBL" id="SET64350.1"/>
    </source>
</evidence>
<evidence type="ECO:0000256" key="3">
    <source>
        <dbReference type="SAM" id="MobiDB-lite"/>
    </source>
</evidence>
<feature type="region of interest" description="Disordered" evidence="3">
    <location>
        <begin position="131"/>
        <end position="178"/>
    </location>
</feature>
<keyword evidence="2" id="KW-0964">Secreted</keyword>
<feature type="domain" description="Pre-toxin TG" evidence="4">
    <location>
        <begin position="191"/>
        <end position="253"/>
    </location>
</feature>
<dbReference type="Pfam" id="PF14449">
    <property type="entry name" value="PT-TG"/>
    <property type="match status" value="1"/>
</dbReference>
<keyword evidence="6" id="KW-1185">Reference proteome</keyword>
<protein>
    <submittedName>
        <fullName evidence="5">Pre-toxin TG</fullName>
    </submittedName>
</protein>
<feature type="non-terminal residue" evidence="5">
    <location>
        <position position="260"/>
    </location>
</feature>
<dbReference type="OrthoDB" id="7182479at2"/>
<feature type="compositionally biased region" description="Polar residues" evidence="3">
    <location>
        <begin position="148"/>
        <end position="159"/>
    </location>
</feature>